<evidence type="ECO:0000313" key="9">
    <source>
        <dbReference type="Proteomes" id="UP000663864"/>
    </source>
</evidence>
<dbReference type="EMBL" id="CAJOBE010012675">
    <property type="protein sequence ID" value="CAF4153111.1"/>
    <property type="molecule type" value="Genomic_DNA"/>
</dbReference>
<dbReference type="Proteomes" id="UP000663882">
    <property type="component" value="Unassembled WGS sequence"/>
</dbReference>
<dbReference type="Proteomes" id="UP000663870">
    <property type="component" value="Unassembled WGS sequence"/>
</dbReference>
<sequence length="116" mass="13195">MNDPSFSSENVQPETCCSSSTTPPMPMLTTDDYLDGLHCVHEAQKVNATPEEIIYKLRLYLEDKVGGKNVLNTILALIRTKQIVDFNNHKEFEYCTSLLPLFMVLICLENSLVQQR</sequence>
<dbReference type="AlphaFoldDB" id="A0A813YC67"/>
<gene>
    <name evidence="8" type="ORF">FNK824_LOCUS33789</name>
    <name evidence="6" type="ORF">JBS370_LOCUS7125</name>
    <name evidence="4" type="ORF">JXQ802_LOCUS13544</name>
    <name evidence="7" type="ORF">OTI717_LOCUS16303</name>
    <name evidence="2" type="ORF">RFH988_LOCUS5120</name>
    <name evidence="5" type="ORF">SEV965_LOCUS16702</name>
    <name evidence="3" type="ORF">ZHD862_LOCUS6440</name>
</gene>
<evidence type="ECO:0000313" key="5">
    <source>
        <dbReference type="EMBL" id="CAF1117177.1"/>
    </source>
</evidence>
<evidence type="ECO:0000313" key="10">
    <source>
        <dbReference type="Proteomes" id="UP000663870"/>
    </source>
</evidence>
<organism evidence="3 9">
    <name type="scientific">Rotaria sordida</name>
    <dbReference type="NCBI Taxonomy" id="392033"/>
    <lineage>
        <taxon>Eukaryota</taxon>
        <taxon>Metazoa</taxon>
        <taxon>Spiralia</taxon>
        <taxon>Gnathifera</taxon>
        <taxon>Rotifera</taxon>
        <taxon>Eurotatoria</taxon>
        <taxon>Bdelloidea</taxon>
        <taxon>Philodinida</taxon>
        <taxon>Philodinidae</taxon>
        <taxon>Rotaria</taxon>
    </lineage>
</organism>
<feature type="region of interest" description="Disordered" evidence="1">
    <location>
        <begin position="1"/>
        <end position="23"/>
    </location>
</feature>
<keyword evidence="10" id="KW-1185">Reference proteome</keyword>
<accession>A0A813YC67</accession>
<dbReference type="Proteomes" id="UP000663889">
    <property type="component" value="Unassembled WGS sequence"/>
</dbReference>
<dbReference type="EMBL" id="CAJOBD010000416">
    <property type="protein sequence ID" value="CAF3664575.1"/>
    <property type="molecule type" value="Genomic_DNA"/>
</dbReference>
<evidence type="ECO:0000313" key="4">
    <source>
        <dbReference type="EMBL" id="CAF0988442.1"/>
    </source>
</evidence>
<evidence type="ECO:0000313" key="7">
    <source>
        <dbReference type="EMBL" id="CAF3764482.1"/>
    </source>
</evidence>
<name>A0A813YC67_9BILA</name>
<evidence type="ECO:0000313" key="3">
    <source>
        <dbReference type="EMBL" id="CAF0882122.1"/>
    </source>
</evidence>
<evidence type="ECO:0000313" key="6">
    <source>
        <dbReference type="EMBL" id="CAF3664575.1"/>
    </source>
</evidence>
<dbReference type="EMBL" id="CAJNOT010000181">
    <property type="protein sequence ID" value="CAF0882122.1"/>
    <property type="molecule type" value="Genomic_DNA"/>
</dbReference>
<evidence type="ECO:0000313" key="8">
    <source>
        <dbReference type="EMBL" id="CAF4153111.1"/>
    </source>
</evidence>
<dbReference type="Proteomes" id="UP000663836">
    <property type="component" value="Unassembled WGS sequence"/>
</dbReference>
<feature type="compositionally biased region" description="Polar residues" evidence="1">
    <location>
        <begin position="1"/>
        <end position="13"/>
    </location>
</feature>
<dbReference type="Proteomes" id="UP000663864">
    <property type="component" value="Unassembled WGS sequence"/>
</dbReference>
<reference evidence="3" key="1">
    <citation type="submission" date="2021-02" db="EMBL/GenBank/DDBJ databases">
        <authorList>
            <person name="Nowell W R."/>
        </authorList>
    </citation>
    <scope>NUCLEOTIDE SEQUENCE</scope>
</reference>
<dbReference type="Proteomes" id="UP000663874">
    <property type="component" value="Unassembled WGS sequence"/>
</dbReference>
<dbReference type="EMBL" id="CAJOAX010002019">
    <property type="protein sequence ID" value="CAF3764482.1"/>
    <property type="molecule type" value="Genomic_DNA"/>
</dbReference>
<dbReference type="Proteomes" id="UP000663823">
    <property type="component" value="Unassembled WGS sequence"/>
</dbReference>
<evidence type="ECO:0000313" key="2">
    <source>
        <dbReference type="EMBL" id="CAF0824699.1"/>
    </source>
</evidence>
<dbReference type="OrthoDB" id="10012482at2759"/>
<dbReference type="EMBL" id="CAJNOU010000927">
    <property type="protein sequence ID" value="CAF1117177.1"/>
    <property type="molecule type" value="Genomic_DNA"/>
</dbReference>
<protein>
    <submittedName>
        <fullName evidence="3">Uncharacterized protein</fullName>
    </submittedName>
</protein>
<dbReference type="EMBL" id="CAJNOL010000293">
    <property type="protein sequence ID" value="CAF0988442.1"/>
    <property type="molecule type" value="Genomic_DNA"/>
</dbReference>
<evidence type="ECO:0000256" key="1">
    <source>
        <dbReference type="SAM" id="MobiDB-lite"/>
    </source>
</evidence>
<dbReference type="EMBL" id="CAJNOO010000141">
    <property type="protein sequence ID" value="CAF0824699.1"/>
    <property type="molecule type" value="Genomic_DNA"/>
</dbReference>
<comment type="caution">
    <text evidence="3">The sequence shown here is derived from an EMBL/GenBank/DDBJ whole genome shotgun (WGS) entry which is preliminary data.</text>
</comment>
<proteinExistence type="predicted"/>